<reference evidence="7" key="2">
    <citation type="submission" date="2023-04" db="EMBL/GenBank/DDBJ databases">
        <title>'Rhodoalgimonas zhirmunskyi' gen. nov., isolated from a red alga.</title>
        <authorList>
            <person name="Nedashkovskaya O.I."/>
            <person name="Otstavnykh N.Y."/>
            <person name="Bystritskaya E.P."/>
            <person name="Balabanova L.A."/>
            <person name="Isaeva M.P."/>
        </authorList>
    </citation>
    <scope>NUCLEOTIDE SEQUENCE</scope>
    <source>
        <strain evidence="7">10Alg 79</strain>
    </source>
</reference>
<evidence type="ECO:0000313" key="7">
    <source>
        <dbReference type="EMBL" id="MDQ2093926.1"/>
    </source>
</evidence>
<feature type="domain" description="Calcineurin-like phosphoesterase" evidence="6">
    <location>
        <begin position="5"/>
        <end position="190"/>
    </location>
</feature>
<comment type="similarity">
    <text evidence="4">Belongs to the cyclic nucleotide phosphodiesterase class-III family.</text>
</comment>
<keyword evidence="1" id="KW-0479">Metal-binding</keyword>
<dbReference type="GO" id="GO:0046872">
    <property type="term" value="F:metal ion binding"/>
    <property type="evidence" value="ECO:0007669"/>
    <property type="project" value="UniProtKB-KW"/>
</dbReference>
<protein>
    <submittedName>
        <fullName evidence="7">Metallophosphoesterase</fullName>
    </submittedName>
</protein>
<proteinExistence type="inferred from homology"/>
<dbReference type="PANTHER" id="PTHR42988">
    <property type="entry name" value="PHOSPHOHYDROLASE"/>
    <property type="match status" value="1"/>
</dbReference>
<dbReference type="CDD" id="cd07400">
    <property type="entry name" value="MPP_1"/>
    <property type="match status" value="1"/>
</dbReference>
<comment type="caution">
    <text evidence="7">The sequence shown here is derived from an EMBL/GenBank/DDBJ whole genome shotgun (WGS) entry which is preliminary data.</text>
</comment>
<sequence>MTATRILHISDLHFGRDRPELAAPLLSFIAEATPDLVVISGDLTQRARPAQFKEARAFLNRIEAETLVVPGNHDIPLHRPFIRLFRPFSRYKRWISRDLEPCREVGEVGVIGVNTVDAYAWQRGRFRKRSLRKVCDFALAREDRIELVVAHHPMENPEDSHKRAMRGAAAALGELHRCGADIVLCGHLHHWRAAPHHAAAGVLLIQAGTGLSTRTRGEANDLNLIDISGECVDVTRHIADEATGTFTPAEHVTFTRDSGFWQAVQARRIAPGEPRLTSADGTTGPPTETPTGSRPPPARIA</sequence>
<evidence type="ECO:0000256" key="5">
    <source>
        <dbReference type="SAM" id="MobiDB-lite"/>
    </source>
</evidence>
<evidence type="ECO:0000313" key="8">
    <source>
        <dbReference type="Proteomes" id="UP001227162"/>
    </source>
</evidence>
<name>A0AAJ1UCA7_9RHOB</name>
<dbReference type="SUPFAM" id="SSF56300">
    <property type="entry name" value="Metallo-dependent phosphatases"/>
    <property type="match status" value="1"/>
</dbReference>
<dbReference type="PANTHER" id="PTHR42988:SF2">
    <property type="entry name" value="CYCLIC NUCLEOTIDE PHOSPHODIESTERASE CBUA0032-RELATED"/>
    <property type="match status" value="1"/>
</dbReference>
<keyword evidence="2" id="KW-0378">Hydrolase</keyword>
<dbReference type="InterPro" id="IPR004843">
    <property type="entry name" value="Calcineurin-like_PHP"/>
</dbReference>
<dbReference type="Gene3D" id="3.60.21.10">
    <property type="match status" value="1"/>
</dbReference>
<evidence type="ECO:0000256" key="3">
    <source>
        <dbReference type="ARBA" id="ARBA00023004"/>
    </source>
</evidence>
<evidence type="ECO:0000256" key="2">
    <source>
        <dbReference type="ARBA" id="ARBA00022801"/>
    </source>
</evidence>
<dbReference type="AlphaFoldDB" id="A0AAJ1UCA7"/>
<dbReference type="InterPro" id="IPR029052">
    <property type="entry name" value="Metallo-depent_PP-like"/>
</dbReference>
<dbReference type="Proteomes" id="UP001227162">
    <property type="component" value="Unassembled WGS sequence"/>
</dbReference>
<evidence type="ECO:0000256" key="4">
    <source>
        <dbReference type="ARBA" id="ARBA00025742"/>
    </source>
</evidence>
<keyword evidence="8" id="KW-1185">Reference proteome</keyword>
<dbReference type="Pfam" id="PF00149">
    <property type="entry name" value="Metallophos"/>
    <property type="match status" value="1"/>
</dbReference>
<dbReference type="GO" id="GO:0016787">
    <property type="term" value="F:hydrolase activity"/>
    <property type="evidence" value="ECO:0007669"/>
    <property type="project" value="UniProtKB-KW"/>
</dbReference>
<reference evidence="7" key="1">
    <citation type="submission" date="2022-07" db="EMBL/GenBank/DDBJ databases">
        <authorList>
            <person name="Otstavnykh N."/>
            <person name="Isaeva M."/>
            <person name="Bystritskaya E."/>
        </authorList>
    </citation>
    <scope>NUCLEOTIDE SEQUENCE</scope>
    <source>
        <strain evidence="7">10Alg 79</strain>
    </source>
</reference>
<evidence type="ECO:0000259" key="6">
    <source>
        <dbReference type="Pfam" id="PF00149"/>
    </source>
</evidence>
<dbReference type="RefSeq" id="WP_317625554.1">
    <property type="nucleotide sequence ID" value="NZ_JANFFA010000002.1"/>
</dbReference>
<dbReference type="InterPro" id="IPR050884">
    <property type="entry name" value="CNP_phosphodiesterase-III"/>
</dbReference>
<feature type="compositionally biased region" description="Low complexity" evidence="5">
    <location>
        <begin position="281"/>
        <end position="292"/>
    </location>
</feature>
<feature type="region of interest" description="Disordered" evidence="5">
    <location>
        <begin position="269"/>
        <end position="301"/>
    </location>
</feature>
<accession>A0AAJ1UCA7</accession>
<dbReference type="EMBL" id="JANFFA010000002">
    <property type="protein sequence ID" value="MDQ2093926.1"/>
    <property type="molecule type" value="Genomic_DNA"/>
</dbReference>
<organism evidence="7 8">
    <name type="scientific">Rhodalgimonas zhirmunskyi</name>
    <dbReference type="NCBI Taxonomy" id="2964767"/>
    <lineage>
        <taxon>Bacteria</taxon>
        <taxon>Pseudomonadati</taxon>
        <taxon>Pseudomonadota</taxon>
        <taxon>Alphaproteobacteria</taxon>
        <taxon>Rhodobacterales</taxon>
        <taxon>Roseobacteraceae</taxon>
        <taxon>Rhodalgimonas</taxon>
    </lineage>
</organism>
<evidence type="ECO:0000256" key="1">
    <source>
        <dbReference type="ARBA" id="ARBA00022723"/>
    </source>
</evidence>
<gene>
    <name evidence="7" type="ORF">NOI20_07370</name>
</gene>
<keyword evidence="3" id="KW-0408">Iron</keyword>